<feature type="signal peptide" evidence="1">
    <location>
        <begin position="1"/>
        <end position="19"/>
    </location>
</feature>
<evidence type="ECO:0000256" key="1">
    <source>
        <dbReference type="SAM" id="SignalP"/>
    </source>
</evidence>
<evidence type="ECO:0000259" key="2">
    <source>
        <dbReference type="Pfam" id="PF15283"/>
    </source>
</evidence>
<keyword evidence="1" id="KW-0732">Signal</keyword>
<dbReference type="PROSITE" id="PS51257">
    <property type="entry name" value="PROKAR_LIPOPROTEIN"/>
    <property type="match status" value="1"/>
</dbReference>
<dbReference type="Pfam" id="PF15283">
    <property type="entry name" value="DUF4595"/>
    <property type="match status" value="1"/>
</dbReference>
<dbReference type="CDD" id="cd12871">
    <property type="entry name" value="Bacuni_01323_like"/>
    <property type="match status" value="1"/>
</dbReference>
<dbReference type="AlphaFoldDB" id="A0A3E5BDV5"/>
<feature type="chain" id="PRO_5017814485" evidence="1">
    <location>
        <begin position="20"/>
        <end position="291"/>
    </location>
</feature>
<evidence type="ECO:0000313" key="3">
    <source>
        <dbReference type="EMBL" id="RGN35792.1"/>
    </source>
</evidence>
<accession>A0A3E5BDV5</accession>
<feature type="domain" description="DUF4595" evidence="2">
    <location>
        <begin position="64"/>
        <end position="260"/>
    </location>
</feature>
<dbReference type="InterPro" id="IPR027931">
    <property type="entry name" value="DUF4595"/>
</dbReference>
<dbReference type="RefSeq" id="WP_117724107.1">
    <property type="nucleotide sequence ID" value="NZ_QSUL01000006.1"/>
</dbReference>
<evidence type="ECO:0000313" key="4">
    <source>
        <dbReference type="Proteomes" id="UP000260983"/>
    </source>
</evidence>
<dbReference type="Gene3D" id="2.40.160.190">
    <property type="match status" value="1"/>
</dbReference>
<organism evidence="3 4">
    <name type="scientific">Bacteroides oleiciplenus</name>
    <dbReference type="NCBI Taxonomy" id="626931"/>
    <lineage>
        <taxon>Bacteria</taxon>
        <taxon>Pseudomonadati</taxon>
        <taxon>Bacteroidota</taxon>
        <taxon>Bacteroidia</taxon>
        <taxon>Bacteroidales</taxon>
        <taxon>Bacteroidaceae</taxon>
        <taxon>Bacteroides</taxon>
    </lineage>
</organism>
<dbReference type="EMBL" id="QSUL01000006">
    <property type="protein sequence ID" value="RGN35792.1"/>
    <property type="molecule type" value="Genomic_DNA"/>
</dbReference>
<gene>
    <name evidence="3" type="ORF">DXB65_09680</name>
</gene>
<comment type="caution">
    <text evidence="3">The sequence shown here is derived from an EMBL/GenBank/DDBJ whole genome shotgun (WGS) entry which is preliminary data.</text>
</comment>
<dbReference type="Proteomes" id="UP000260983">
    <property type="component" value="Unassembled WGS sequence"/>
</dbReference>
<sequence>MKKNIFAALLFIGALTACSDSDEGSGIPDEPKYPVTNFSKIELKEVKKDPSVPDVTVTQTYNYNAGRLTDFTIMQSFVAGGEQFKIENTTNVVYEDHKAIVTDEINNVSTYTLDDNGYAISCVRQETNGKIRSYTFDYLINTEGKYFLKTITETLNGNQPYSAINIDYSNFRALRITEQVDSYEQTYTASTSVGNEIANKSEIPFLFLVELYPLSLHTAAVYGKFLGDAYNTLITQLVPDGNSESQETTTYAYDFTQKGIDISYEETTKYYDDRGKVHTLTRTIDYTMENK</sequence>
<protein>
    <submittedName>
        <fullName evidence="3">DUF4595 domain-containing protein</fullName>
    </submittedName>
</protein>
<name>A0A3E5BDV5_9BACE</name>
<reference evidence="3 4" key="1">
    <citation type="submission" date="2018-08" db="EMBL/GenBank/DDBJ databases">
        <title>A genome reference for cultivated species of the human gut microbiota.</title>
        <authorList>
            <person name="Zou Y."/>
            <person name="Xue W."/>
            <person name="Luo G."/>
        </authorList>
    </citation>
    <scope>NUCLEOTIDE SEQUENCE [LARGE SCALE GENOMIC DNA]</scope>
    <source>
        <strain evidence="3 4">OM05-15BH</strain>
    </source>
</reference>
<proteinExistence type="predicted"/>